<dbReference type="InterPro" id="IPR037217">
    <property type="entry name" value="Trp/Indoleamine_2_3_dOase-like"/>
</dbReference>
<keyword evidence="4" id="KW-0812">Transmembrane</keyword>
<organism evidence="5 6">
    <name type="scientific">Chaetomidium leptoderma</name>
    <dbReference type="NCBI Taxonomy" id="669021"/>
    <lineage>
        <taxon>Eukaryota</taxon>
        <taxon>Fungi</taxon>
        <taxon>Dikarya</taxon>
        <taxon>Ascomycota</taxon>
        <taxon>Pezizomycotina</taxon>
        <taxon>Sordariomycetes</taxon>
        <taxon>Sordariomycetidae</taxon>
        <taxon>Sordariales</taxon>
        <taxon>Chaetomiaceae</taxon>
        <taxon>Chaetomidium</taxon>
    </lineage>
</organism>
<protein>
    <recommendedName>
        <fullName evidence="7">Indoleamine 2,3-dioxygenase</fullName>
    </recommendedName>
</protein>
<dbReference type="InterPro" id="IPR000898">
    <property type="entry name" value="Indolamine_dOase"/>
</dbReference>
<reference evidence="5" key="1">
    <citation type="journal article" date="2023" name="Mol. Phylogenet. Evol.">
        <title>Genome-scale phylogeny and comparative genomics of the fungal order Sordariales.</title>
        <authorList>
            <person name="Hensen N."/>
            <person name="Bonometti L."/>
            <person name="Westerberg I."/>
            <person name="Brannstrom I.O."/>
            <person name="Guillou S."/>
            <person name="Cros-Aarteil S."/>
            <person name="Calhoun S."/>
            <person name="Haridas S."/>
            <person name="Kuo A."/>
            <person name="Mondo S."/>
            <person name="Pangilinan J."/>
            <person name="Riley R."/>
            <person name="LaButti K."/>
            <person name="Andreopoulos B."/>
            <person name="Lipzen A."/>
            <person name="Chen C."/>
            <person name="Yan M."/>
            <person name="Daum C."/>
            <person name="Ng V."/>
            <person name="Clum A."/>
            <person name="Steindorff A."/>
            <person name="Ohm R.A."/>
            <person name="Martin F."/>
            <person name="Silar P."/>
            <person name="Natvig D.O."/>
            <person name="Lalanne C."/>
            <person name="Gautier V."/>
            <person name="Ament-Velasquez S.L."/>
            <person name="Kruys A."/>
            <person name="Hutchinson M.I."/>
            <person name="Powell A.J."/>
            <person name="Barry K."/>
            <person name="Miller A.N."/>
            <person name="Grigoriev I.V."/>
            <person name="Debuchy R."/>
            <person name="Gladieux P."/>
            <person name="Hiltunen Thoren M."/>
            <person name="Johannesson H."/>
        </authorList>
    </citation>
    <scope>NUCLEOTIDE SEQUENCE</scope>
    <source>
        <strain evidence="5">CBS 538.74</strain>
    </source>
</reference>
<dbReference type="Proteomes" id="UP001302745">
    <property type="component" value="Unassembled WGS sequence"/>
</dbReference>
<name>A0AAN6ZUL1_9PEZI</name>
<evidence type="ECO:0000313" key="6">
    <source>
        <dbReference type="Proteomes" id="UP001302745"/>
    </source>
</evidence>
<dbReference type="AlphaFoldDB" id="A0AAN6ZUL1"/>
<dbReference type="GO" id="GO:0034354">
    <property type="term" value="P:'de novo' NAD+ biosynthetic process from L-tryptophan"/>
    <property type="evidence" value="ECO:0007669"/>
    <property type="project" value="TreeGrafter"/>
</dbReference>
<keyword evidence="4" id="KW-1133">Transmembrane helix</keyword>
<dbReference type="GO" id="GO:0020037">
    <property type="term" value="F:heme binding"/>
    <property type="evidence" value="ECO:0007669"/>
    <property type="project" value="InterPro"/>
</dbReference>
<dbReference type="GO" id="GO:0033754">
    <property type="term" value="F:indoleamine 2,3-dioxygenase activity"/>
    <property type="evidence" value="ECO:0007669"/>
    <property type="project" value="TreeGrafter"/>
</dbReference>
<dbReference type="SUPFAM" id="SSF140959">
    <property type="entry name" value="Indolic compounds 2,3-dioxygenase-like"/>
    <property type="match status" value="1"/>
</dbReference>
<dbReference type="EMBL" id="MU857047">
    <property type="protein sequence ID" value="KAK4150848.1"/>
    <property type="molecule type" value="Genomic_DNA"/>
</dbReference>
<comment type="similarity">
    <text evidence="1">Belongs to the indoleamine 2,3-dioxygenase family.</text>
</comment>
<keyword evidence="3" id="KW-0408">Iron</keyword>
<dbReference type="GO" id="GO:0046872">
    <property type="term" value="F:metal ion binding"/>
    <property type="evidence" value="ECO:0007669"/>
    <property type="project" value="UniProtKB-KW"/>
</dbReference>
<evidence type="ECO:0000256" key="3">
    <source>
        <dbReference type="ARBA" id="ARBA00023004"/>
    </source>
</evidence>
<keyword evidence="6" id="KW-1185">Reference proteome</keyword>
<evidence type="ECO:0000313" key="5">
    <source>
        <dbReference type="EMBL" id="KAK4150848.1"/>
    </source>
</evidence>
<evidence type="ECO:0000256" key="4">
    <source>
        <dbReference type="SAM" id="Phobius"/>
    </source>
</evidence>
<evidence type="ECO:0000256" key="1">
    <source>
        <dbReference type="ARBA" id="ARBA00007119"/>
    </source>
</evidence>
<sequence length="480" mass="53660">MFLNTEYVILSVLGSVFFAVMAMTTWRPSLPKRLPVSRLSSLFWLLAGSAKDSSNDDSEDVIDLADCHETAARLAELIYKDGAGTWPPRTNYVSSTWPPALRPYLDIYHEMKSLLPAANPSLDDEVNRTRIDYFRSRHAKLLDERIKHDQVSRLLEAADAGRWDVFPRDIYNAFYCCIAWHRHAYRWGTIPAVRVAQLEKSLPLPEQLTTTWASLQSHFGLVSDSGNITANLTLNFSPSGAYQLRINTGLPPKIQTSEEAFARVLHEVEALAMPVYRAIILAILAHSRSDMAACLAHTKQVATALRPVLGAYYDRVHDAQIARSAWLSHVQGFYAWGMGYPSPQKTGEWIQFDGLSGNQVMLFQAVDAFLGLPPYLSEAVRLGSVPRLQRAFCEAVGRASFRGGLGREGVEGMVADEMGGIVKRLRVFRSAHRARAKEYLLVPAPERLPMTAGKSLLKADMKESIQFLDSFMVSRLQETV</sequence>
<dbReference type="GO" id="GO:0005737">
    <property type="term" value="C:cytoplasm"/>
    <property type="evidence" value="ECO:0007669"/>
    <property type="project" value="TreeGrafter"/>
</dbReference>
<dbReference type="PANTHER" id="PTHR28657:SF11">
    <property type="entry name" value="INDOLEAMINE 2,3-DIOXYGENASE"/>
    <property type="match status" value="1"/>
</dbReference>
<dbReference type="PANTHER" id="PTHR28657">
    <property type="entry name" value="INDOLEAMINE 2,3-DIOXYGENASE"/>
    <property type="match status" value="1"/>
</dbReference>
<accession>A0AAN6ZUL1</accession>
<keyword evidence="2" id="KW-0479">Metal-binding</keyword>
<gene>
    <name evidence="5" type="ORF">C8A00DRAFT_17672</name>
</gene>
<evidence type="ECO:0000256" key="2">
    <source>
        <dbReference type="ARBA" id="ARBA00022723"/>
    </source>
</evidence>
<reference evidence="5" key="2">
    <citation type="submission" date="2023-05" db="EMBL/GenBank/DDBJ databases">
        <authorList>
            <consortium name="Lawrence Berkeley National Laboratory"/>
            <person name="Steindorff A."/>
            <person name="Hensen N."/>
            <person name="Bonometti L."/>
            <person name="Westerberg I."/>
            <person name="Brannstrom I.O."/>
            <person name="Guillou S."/>
            <person name="Cros-Aarteil S."/>
            <person name="Calhoun S."/>
            <person name="Haridas S."/>
            <person name="Kuo A."/>
            <person name="Mondo S."/>
            <person name="Pangilinan J."/>
            <person name="Riley R."/>
            <person name="Labutti K."/>
            <person name="Andreopoulos B."/>
            <person name="Lipzen A."/>
            <person name="Chen C."/>
            <person name="Yanf M."/>
            <person name="Daum C."/>
            <person name="Ng V."/>
            <person name="Clum A."/>
            <person name="Ohm R."/>
            <person name="Martin F."/>
            <person name="Silar P."/>
            <person name="Natvig D."/>
            <person name="Lalanne C."/>
            <person name="Gautier V."/>
            <person name="Ament-Velasquez S.L."/>
            <person name="Kruys A."/>
            <person name="Hutchinson M.I."/>
            <person name="Powell A.J."/>
            <person name="Barry K."/>
            <person name="Miller A.N."/>
            <person name="Grigoriev I.V."/>
            <person name="Debuchy R."/>
            <person name="Gladieux P."/>
            <person name="Thoren M.H."/>
            <person name="Johannesson H."/>
        </authorList>
    </citation>
    <scope>NUCLEOTIDE SEQUENCE</scope>
    <source>
        <strain evidence="5">CBS 538.74</strain>
    </source>
</reference>
<keyword evidence="4" id="KW-0472">Membrane</keyword>
<comment type="caution">
    <text evidence="5">The sequence shown here is derived from an EMBL/GenBank/DDBJ whole genome shotgun (WGS) entry which is preliminary data.</text>
</comment>
<dbReference type="Gene3D" id="1.20.58.480">
    <property type="match status" value="1"/>
</dbReference>
<evidence type="ECO:0008006" key="7">
    <source>
        <dbReference type="Google" id="ProtNLM"/>
    </source>
</evidence>
<feature type="transmembrane region" description="Helical" evidence="4">
    <location>
        <begin position="7"/>
        <end position="26"/>
    </location>
</feature>
<proteinExistence type="inferred from homology"/>
<dbReference type="GO" id="GO:0019441">
    <property type="term" value="P:L-tryptophan catabolic process to kynurenine"/>
    <property type="evidence" value="ECO:0007669"/>
    <property type="project" value="InterPro"/>
</dbReference>